<dbReference type="InterPro" id="IPR017441">
    <property type="entry name" value="Protein_kinase_ATP_BS"/>
</dbReference>
<dbReference type="InterPro" id="IPR008271">
    <property type="entry name" value="Ser/Thr_kinase_AS"/>
</dbReference>
<comment type="subcellular location">
    <subcellularLocation>
        <location evidence="1">Cell membrane</location>
        <topology evidence="1">Single-pass membrane protein</topology>
    </subcellularLocation>
    <subcellularLocation>
        <location evidence="2">Membrane</location>
        <topology evidence="2">Single-pass type I membrane protein</topology>
    </subcellularLocation>
</comment>
<dbReference type="FunFam" id="3.30.200.20:FF:000542">
    <property type="entry name" value="Receptor-like serine/threonine-protein kinase At4g25390"/>
    <property type="match status" value="1"/>
</dbReference>
<keyword evidence="13 19" id="KW-0472">Membrane</keyword>
<keyword evidence="15" id="KW-0325">Glycoprotein</keyword>
<dbReference type="PANTHER" id="PTHR47989">
    <property type="entry name" value="OS01G0750732 PROTEIN"/>
    <property type="match status" value="1"/>
</dbReference>
<feature type="binding site" evidence="18">
    <location>
        <position position="331"/>
    </location>
    <ligand>
        <name>ATP</name>
        <dbReference type="ChEBI" id="CHEBI:30616"/>
    </ligand>
</feature>
<evidence type="ECO:0000256" key="6">
    <source>
        <dbReference type="ARBA" id="ARBA00022679"/>
    </source>
</evidence>
<evidence type="ECO:0000313" key="21">
    <source>
        <dbReference type="EMBL" id="JAG94500.1"/>
    </source>
</evidence>
<evidence type="ECO:0000256" key="13">
    <source>
        <dbReference type="ARBA" id="ARBA00023136"/>
    </source>
</evidence>
<dbReference type="EC" id="2.7.11.1" evidence="3"/>
<keyword evidence="4" id="KW-1003">Cell membrane</keyword>
<accession>A0A0D6QXW0</accession>
<evidence type="ECO:0000256" key="14">
    <source>
        <dbReference type="ARBA" id="ARBA00023170"/>
    </source>
</evidence>
<dbReference type="InterPro" id="IPR043891">
    <property type="entry name" value="SPARK"/>
</dbReference>
<evidence type="ECO:0000256" key="16">
    <source>
        <dbReference type="ARBA" id="ARBA00047899"/>
    </source>
</evidence>
<proteinExistence type="predicted"/>
<keyword evidence="8" id="KW-0732">Signal</keyword>
<dbReference type="PROSITE" id="PS00107">
    <property type="entry name" value="PROTEIN_KINASE_ATP"/>
    <property type="match status" value="1"/>
</dbReference>
<dbReference type="GO" id="GO:0005886">
    <property type="term" value="C:plasma membrane"/>
    <property type="evidence" value="ECO:0007669"/>
    <property type="project" value="UniProtKB-SubCell"/>
</dbReference>
<keyword evidence="14" id="KW-0675">Receptor</keyword>
<keyword evidence="6" id="KW-0808">Transferase</keyword>
<dbReference type="GO" id="GO:0004674">
    <property type="term" value="F:protein serine/threonine kinase activity"/>
    <property type="evidence" value="ECO:0007669"/>
    <property type="project" value="UniProtKB-KW"/>
</dbReference>
<dbReference type="PANTHER" id="PTHR47989:SF62">
    <property type="entry name" value="OS05G0423500 PROTEIN"/>
    <property type="match status" value="1"/>
</dbReference>
<dbReference type="InterPro" id="IPR011009">
    <property type="entry name" value="Kinase-like_dom_sf"/>
</dbReference>
<dbReference type="Gene3D" id="1.10.510.10">
    <property type="entry name" value="Transferase(Phosphotransferase) domain 1"/>
    <property type="match status" value="1"/>
</dbReference>
<evidence type="ECO:0000256" key="2">
    <source>
        <dbReference type="ARBA" id="ARBA00004479"/>
    </source>
</evidence>
<keyword evidence="11 18" id="KW-0067">ATP-binding</keyword>
<evidence type="ECO:0000256" key="5">
    <source>
        <dbReference type="ARBA" id="ARBA00022527"/>
    </source>
</evidence>
<evidence type="ECO:0000256" key="9">
    <source>
        <dbReference type="ARBA" id="ARBA00022741"/>
    </source>
</evidence>
<name>A0A0D6QXW0_ARACU</name>
<evidence type="ECO:0000256" key="7">
    <source>
        <dbReference type="ARBA" id="ARBA00022692"/>
    </source>
</evidence>
<keyword evidence="9 18" id="KW-0547">Nucleotide-binding</keyword>
<dbReference type="PROSITE" id="PS00108">
    <property type="entry name" value="PROTEIN_KINASE_ST"/>
    <property type="match status" value="1"/>
</dbReference>
<dbReference type="InterPro" id="IPR000719">
    <property type="entry name" value="Prot_kinase_dom"/>
</dbReference>
<dbReference type="Pfam" id="PF19160">
    <property type="entry name" value="SPARK"/>
    <property type="match status" value="1"/>
</dbReference>
<evidence type="ECO:0000259" key="20">
    <source>
        <dbReference type="PROSITE" id="PS50011"/>
    </source>
</evidence>
<sequence>MWMEFVCVDWERKMKLIITLLVFLYVSITNAACPINLDYVTKMSWNTTYCRSIQNSKDLGNCANTLLSVFGVGLAQYLRDESMFELPDNASVVACLDRFQQKLTSLGLPSDVVQRSFTDTSGFLSSPGLCAGIQTKQQWFDKVGKTVVDTACKGDLSGISACNSCHNSGEAVHRKLVNMIKNITEGTSRTCYYFACLYAAGVVNDFGPTNRGVASCILRLPFLQKTTSRRRIFFYSFMGATVCFLLLCSLGIGYFLWARMHGKARHFFFVRRNKSILQGSVKPNTGAVWFNMKELKDATDNFSETNVIGQGGFGTVYKGTLPDGQQIAVKKIRNCTPGGDPEFINEVQIINRIKHRNLVVLRGFSVASDDEEGSQRFLIYDYMANGSLDEHIFGEGNENRPALSWEQRKNIAIGTAKGLAYLHYGIQPAIYHRDIKTTNILLDDQMNACVADFGLAKITAEGQTQMTTTIAGTHGYLAPEYALYGQLTDRSDVYSFGVVLLEIMSGRKVLDNSVDVASDYLITDWAWKLVKADKTIQVVDRRIRDDGPNKIMERFVLVGIMCAHVMVAFRPTIVEALKMLEGDADIPEIPDRPLPLRDHGCLTDDCDSLFSDSHPSLSASISLR</sequence>
<dbReference type="PROSITE" id="PS50011">
    <property type="entry name" value="PROTEIN_KINASE_DOM"/>
    <property type="match status" value="1"/>
</dbReference>
<evidence type="ECO:0000256" key="19">
    <source>
        <dbReference type="SAM" id="Phobius"/>
    </source>
</evidence>
<evidence type="ECO:0000256" key="1">
    <source>
        <dbReference type="ARBA" id="ARBA00004162"/>
    </source>
</evidence>
<evidence type="ECO:0000256" key="10">
    <source>
        <dbReference type="ARBA" id="ARBA00022777"/>
    </source>
</evidence>
<dbReference type="CDD" id="cd14066">
    <property type="entry name" value="STKc_IRAK"/>
    <property type="match status" value="1"/>
</dbReference>
<evidence type="ECO:0000256" key="17">
    <source>
        <dbReference type="ARBA" id="ARBA00048679"/>
    </source>
</evidence>
<protein>
    <recommendedName>
        <fullName evidence="3">non-specific serine/threonine protein kinase</fullName>
        <ecNumber evidence="3">2.7.11.1</ecNumber>
    </recommendedName>
</protein>
<dbReference type="SUPFAM" id="SSF56112">
    <property type="entry name" value="Protein kinase-like (PK-like)"/>
    <property type="match status" value="1"/>
</dbReference>
<keyword evidence="7 19" id="KW-0812">Transmembrane</keyword>
<keyword evidence="5" id="KW-0723">Serine/threonine-protein kinase</keyword>
<reference evidence="21" key="1">
    <citation type="submission" date="2015-03" db="EMBL/GenBank/DDBJ databases">
        <title>A transcriptome of Araucaria cunninghamii, an australian fine timber species.</title>
        <authorList>
            <person name="Jing Yi C.J.Y."/>
            <person name="Yin San L.Y.S."/>
            <person name="Abdul Karim S.S."/>
            <person name="Wan Azmi N.N."/>
            <person name="Hercus R.R."/>
            <person name="Croft L.L."/>
        </authorList>
    </citation>
    <scope>NUCLEOTIDE SEQUENCE</scope>
    <source>
        <strain evidence="21">MI0301</strain>
        <tissue evidence="21">Leaf</tissue>
    </source>
</reference>
<evidence type="ECO:0000256" key="3">
    <source>
        <dbReference type="ARBA" id="ARBA00012513"/>
    </source>
</evidence>
<organism evidence="21">
    <name type="scientific">Araucaria cunninghamii</name>
    <name type="common">Hoop pine</name>
    <name type="synonym">Moreton Bay pine</name>
    <dbReference type="NCBI Taxonomy" id="56994"/>
    <lineage>
        <taxon>Eukaryota</taxon>
        <taxon>Viridiplantae</taxon>
        <taxon>Streptophyta</taxon>
        <taxon>Embryophyta</taxon>
        <taxon>Tracheophyta</taxon>
        <taxon>Spermatophyta</taxon>
        <taxon>Pinopsida</taxon>
        <taxon>Pinidae</taxon>
        <taxon>Conifers II</taxon>
        <taxon>Araucariales</taxon>
        <taxon>Araucariaceae</taxon>
        <taxon>Araucaria</taxon>
    </lineage>
</organism>
<feature type="domain" description="Protein kinase" evidence="20">
    <location>
        <begin position="302"/>
        <end position="567"/>
    </location>
</feature>
<dbReference type="GO" id="GO:0005524">
    <property type="term" value="F:ATP binding"/>
    <property type="evidence" value="ECO:0007669"/>
    <property type="project" value="UniProtKB-UniRule"/>
</dbReference>
<evidence type="ECO:0000256" key="12">
    <source>
        <dbReference type="ARBA" id="ARBA00022989"/>
    </source>
</evidence>
<evidence type="ECO:0000256" key="11">
    <source>
        <dbReference type="ARBA" id="ARBA00022840"/>
    </source>
</evidence>
<dbReference type="FunFam" id="1.10.510.10:FF:000287">
    <property type="entry name" value="probable LRR receptor-like serine/threonine-protein kinase RKF3"/>
    <property type="match status" value="1"/>
</dbReference>
<evidence type="ECO:0000256" key="18">
    <source>
        <dbReference type="PROSITE-ProRule" id="PRU10141"/>
    </source>
</evidence>
<comment type="catalytic activity">
    <reaction evidence="16">
        <text>L-threonyl-[protein] + ATP = O-phospho-L-threonyl-[protein] + ADP + H(+)</text>
        <dbReference type="Rhea" id="RHEA:46608"/>
        <dbReference type="Rhea" id="RHEA-COMP:11060"/>
        <dbReference type="Rhea" id="RHEA-COMP:11605"/>
        <dbReference type="ChEBI" id="CHEBI:15378"/>
        <dbReference type="ChEBI" id="CHEBI:30013"/>
        <dbReference type="ChEBI" id="CHEBI:30616"/>
        <dbReference type="ChEBI" id="CHEBI:61977"/>
        <dbReference type="ChEBI" id="CHEBI:456216"/>
        <dbReference type="EC" id="2.7.11.1"/>
    </reaction>
</comment>
<feature type="transmembrane region" description="Helical" evidence="19">
    <location>
        <begin position="232"/>
        <end position="257"/>
    </location>
</feature>
<dbReference type="Pfam" id="PF00069">
    <property type="entry name" value="Pkinase"/>
    <property type="match status" value="1"/>
</dbReference>
<evidence type="ECO:0000256" key="15">
    <source>
        <dbReference type="ARBA" id="ARBA00023180"/>
    </source>
</evidence>
<keyword evidence="10" id="KW-0418">Kinase</keyword>
<evidence type="ECO:0000256" key="8">
    <source>
        <dbReference type="ARBA" id="ARBA00022729"/>
    </source>
</evidence>
<dbReference type="AlphaFoldDB" id="A0A0D6QXW0"/>
<dbReference type="Gene3D" id="3.30.200.20">
    <property type="entry name" value="Phosphorylase Kinase, domain 1"/>
    <property type="match status" value="1"/>
</dbReference>
<evidence type="ECO:0000256" key="4">
    <source>
        <dbReference type="ARBA" id="ARBA00022475"/>
    </source>
</evidence>
<keyword evidence="12 19" id="KW-1133">Transmembrane helix</keyword>
<dbReference type="EMBL" id="GCKF01043312">
    <property type="protein sequence ID" value="JAG94500.1"/>
    <property type="molecule type" value="Transcribed_RNA"/>
</dbReference>
<comment type="catalytic activity">
    <reaction evidence="17">
        <text>L-seryl-[protein] + ATP = O-phospho-L-seryl-[protein] + ADP + H(+)</text>
        <dbReference type="Rhea" id="RHEA:17989"/>
        <dbReference type="Rhea" id="RHEA-COMP:9863"/>
        <dbReference type="Rhea" id="RHEA-COMP:11604"/>
        <dbReference type="ChEBI" id="CHEBI:15378"/>
        <dbReference type="ChEBI" id="CHEBI:29999"/>
        <dbReference type="ChEBI" id="CHEBI:30616"/>
        <dbReference type="ChEBI" id="CHEBI:83421"/>
        <dbReference type="ChEBI" id="CHEBI:456216"/>
        <dbReference type="EC" id="2.7.11.1"/>
    </reaction>
</comment>
<dbReference type="SMART" id="SM00220">
    <property type="entry name" value="S_TKc"/>
    <property type="match status" value="1"/>
</dbReference>